<feature type="signal peptide" evidence="3">
    <location>
        <begin position="1"/>
        <end position="32"/>
    </location>
</feature>
<feature type="transmembrane region" description="Helical" evidence="2">
    <location>
        <begin position="51"/>
        <end position="73"/>
    </location>
</feature>
<dbReference type="Proteomes" id="UP000054018">
    <property type="component" value="Unassembled WGS sequence"/>
</dbReference>
<feature type="region of interest" description="Disordered" evidence="1">
    <location>
        <begin position="331"/>
        <end position="350"/>
    </location>
</feature>
<keyword evidence="2" id="KW-0472">Membrane</keyword>
<dbReference type="OrthoDB" id="2686214at2759"/>
<feature type="region of interest" description="Disordered" evidence="1">
    <location>
        <begin position="439"/>
        <end position="520"/>
    </location>
</feature>
<evidence type="ECO:0000313" key="5">
    <source>
        <dbReference type="Proteomes" id="UP000054018"/>
    </source>
</evidence>
<keyword evidence="3" id="KW-0732">Signal</keyword>
<feature type="compositionally biased region" description="Basic residues" evidence="1">
    <location>
        <begin position="204"/>
        <end position="214"/>
    </location>
</feature>
<keyword evidence="5" id="KW-1185">Reference proteome</keyword>
<proteinExistence type="predicted"/>
<feature type="compositionally biased region" description="Low complexity" evidence="1">
    <location>
        <begin position="232"/>
        <end position="243"/>
    </location>
</feature>
<sequence length="520" mass="57848">MKQVTPLLFRCVMQRYMWTSIILLHLPLFVSAANNPVSNWFEAVFSDPRKALLLVACVSAGVTAVVVSLLCYVRMHYIRRRELEDHFGAYEHAPGNIPPPEYPDPFNPPPGQLNPFSPTLEQPNPFDSPPEQPSPFIDPSEQRNPLDSNAPSASNNPTRSNPIPIPSSRQARHSSFYYRFDQTDSESSQDERNLPSSEDNSSRSRGRPRHRVIRARSMSDSDISQNRRGFSGDRLASSSSDSALSERYLYANPRRRRIRCRRQHENRMRVPGMSHDETELLFSTDEGRLLVNHVRAALHHTNRVHARRATLQRLNHVHPRQTILQQELIAGPSSRPADNTGMVASGSASEHPTAAHLANIRELTGVWPDQMETLFAVDGRRLLSNRIRAILQNANSVRSHRVVLQHTDRVQSQQAIVQEVPSAGPPGTTADITGIVASGSASEVPTASTQSPLPQEHNAASSSSGHVHGEFHTPVNDSPPPPSLQEDNGTSSSSETVNEGARTPDSNSPPPYWRFTEHFE</sequence>
<feature type="compositionally biased region" description="Polar residues" evidence="1">
    <location>
        <begin position="218"/>
        <end position="228"/>
    </location>
</feature>
<dbReference type="AlphaFoldDB" id="A0A0C9Z2Q9"/>
<gene>
    <name evidence="4" type="ORF">PISMIDRAFT_252545</name>
</gene>
<dbReference type="HOGENOM" id="CLU_602852_0_0_1"/>
<feature type="chain" id="PRO_5002206962" evidence="3">
    <location>
        <begin position="33"/>
        <end position="520"/>
    </location>
</feature>
<evidence type="ECO:0000256" key="3">
    <source>
        <dbReference type="SAM" id="SignalP"/>
    </source>
</evidence>
<feature type="compositionally biased region" description="Polar residues" evidence="1">
    <location>
        <begin position="142"/>
        <end position="161"/>
    </location>
</feature>
<evidence type="ECO:0000256" key="1">
    <source>
        <dbReference type="SAM" id="MobiDB-lite"/>
    </source>
</evidence>
<keyword evidence="2" id="KW-0812">Transmembrane</keyword>
<feature type="compositionally biased region" description="Polar residues" evidence="1">
    <location>
        <begin position="439"/>
        <end position="465"/>
    </location>
</feature>
<evidence type="ECO:0000313" key="4">
    <source>
        <dbReference type="EMBL" id="KIK16692.1"/>
    </source>
</evidence>
<name>A0A0C9Z2Q9_9AGAM</name>
<feature type="compositionally biased region" description="Pro residues" evidence="1">
    <location>
        <begin position="96"/>
        <end position="112"/>
    </location>
</feature>
<organism evidence="4 5">
    <name type="scientific">Pisolithus microcarpus 441</name>
    <dbReference type="NCBI Taxonomy" id="765257"/>
    <lineage>
        <taxon>Eukaryota</taxon>
        <taxon>Fungi</taxon>
        <taxon>Dikarya</taxon>
        <taxon>Basidiomycota</taxon>
        <taxon>Agaricomycotina</taxon>
        <taxon>Agaricomycetes</taxon>
        <taxon>Agaricomycetidae</taxon>
        <taxon>Boletales</taxon>
        <taxon>Sclerodermatineae</taxon>
        <taxon>Pisolithaceae</taxon>
        <taxon>Pisolithus</taxon>
    </lineage>
</organism>
<dbReference type="STRING" id="765257.A0A0C9Z2Q9"/>
<keyword evidence="2" id="KW-1133">Transmembrane helix</keyword>
<feature type="region of interest" description="Disordered" evidence="1">
    <location>
        <begin position="92"/>
        <end position="243"/>
    </location>
</feature>
<dbReference type="EMBL" id="KN833849">
    <property type="protein sequence ID" value="KIK16692.1"/>
    <property type="molecule type" value="Genomic_DNA"/>
</dbReference>
<feature type="compositionally biased region" description="Polar residues" evidence="1">
    <location>
        <begin position="485"/>
        <end position="497"/>
    </location>
</feature>
<reference evidence="4 5" key="1">
    <citation type="submission" date="2014-04" db="EMBL/GenBank/DDBJ databases">
        <authorList>
            <consortium name="DOE Joint Genome Institute"/>
            <person name="Kuo A."/>
            <person name="Kohler A."/>
            <person name="Costa M.D."/>
            <person name="Nagy L.G."/>
            <person name="Floudas D."/>
            <person name="Copeland A."/>
            <person name="Barry K.W."/>
            <person name="Cichocki N."/>
            <person name="Veneault-Fourrey C."/>
            <person name="LaButti K."/>
            <person name="Lindquist E.A."/>
            <person name="Lipzen A."/>
            <person name="Lundell T."/>
            <person name="Morin E."/>
            <person name="Murat C."/>
            <person name="Sun H."/>
            <person name="Tunlid A."/>
            <person name="Henrissat B."/>
            <person name="Grigoriev I.V."/>
            <person name="Hibbett D.S."/>
            <person name="Martin F."/>
            <person name="Nordberg H.P."/>
            <person name="Cantor M.N."/>
            <person name="Hua S.X."/>
        </authorList>
    </citation>
    <scope>NUCLEOTIDE SEQUENCE [LARGE SCALE GENOMIC DNA]</scope>
    <source>
        <strain evidence="4 5">441</strain>
    </source>
</reference>
<evidence type="ECO:0000256" key="2">
    <source>
        <dbReference type="SAM" id="Phobius"/>
    </source>
</evidence>
<accession>A0A0C9Z2Q9</accession>
<reference evidence="5" key="2">
    <citation type="submission" date="2015-01" db="EMBL/GenBank/DDBJ databases">
        <title>Evolutionary Origins and Diversification of the Mycorrhizal Mutualists.</title>
        <authorList>
            <consortium name="DOE Joint Genome Institute"/>
            <consortium name="Mycorrhizal Genomics Consortium"/>
            <person name="Kohler A."/>
            <person name="Kuo A."/>
            <person name="Nagy L.G."/>
            <person name="Floudas D."/>
            <person name="Copeland A."/>
            <person name="Barry K.W."/>
            <person name="Cichocki N."/>
            <person name="Veneault-Fourrey C."/>
            <person name="LaButti K."/>
            <person name="Lindquist E.A."/>
            <person name="Lipzen A."/>
            <person name="Lundell T."/>
            <person name="Morin E."/>
            <person name="Murat C."/>
            <person name="Riley R."/>
            <person name="Ohm R."/>
            <person name="Sun H."/>
            <person name="Tunlid A."/>
            <person name="Henrissat B."/>
            <person name="Grigoriev I.V."/>
            <person name="Hibbett D.S."/>
            <person name="Martin F."/>
        </authorList>
    </citation>
    <scope>NUCLEOTIDE SEQUENCE [LARGE SCALE GENOMIC DNA]</scope>
    <source>
        <strain evidence="5">441</strain>
    </source>
</reference>
<protein>
    <submittedName>
        <fullName evidence="4">Uncharacterized protein</fullName>
    </submittedName>
</protein>